<dbReference type="Gene3D" id="3.90.260.10">
    <property type="entry name" value="Transglutaminase-like"/>
    <property type="match status" value="1"/>
</dbReference>
<evidence type="ECO:0000259" key="3">
    <source>
        <dbReference type="SMART" id="SM00460"/>
    </source>
</evidence>
<reference evidence="4" key="1">
    <citation type="submission" date="2021-04" db="EMBL/GenBank/DDBJ databases">
        <authorList>
            <consortium name="Molecular Ecology Group"/>
        </authorList>
    </citation>
    <scope>NUCLEOTIDE SEQUENCE</scope>
</reference>
<dbReference type="InterPro" id="IPR036238">
    <property type="entry name" value="Transglutaminase_C_sf"/>
</dbReference>
<protein>
    <recommendedName>
        <fullName evidence="3">Transglutaminase-like domain-containing protein</fullName>
    </recommendedName>
</protein>
<dbReference type="InterPro" id="IPR001102">
    <property type="entry name" value="Transglutaminase_N"/>
</dbReference>
<dbReference type="Proteomes" id="UP000678393">
    <property type="component" value="Unassembled WGS sequence"/>
</dbReference>
<dbReference type="PIRSF" id="PIRSF000459">
    <property type="entry name" value="TGM_EBP42"/>
    <property type="match status" value="1"/>
</dbReference>
<dbReference type="SUPFAM" id="SSF54001">
    <property type="entry name" value="Cysteine proteinases"/>
    <property type="match status" value="1"/>
</dbReference>
<dbReference type="InterPro" id="IPR014756">
    <property type="entry name" value="Ig_E-set"/>
</dbReference>
<organism evidence="4 5">
    <name type="scientific">Candidula unifasciata</name>
    <dbReference type="NCBI Taxonomy" id="100452"/>
    <lineage>
        <taxon>Eukaryota</taxon>
        <taxon>Metazoa</taxon>
        <taxon>Spiralia</taxon>
        <taxon>Lophotrochozoa</taxon>
        <taxon>Mollusca</taxon>
        <taxon>Gastropoda</taxon>
        <taxon>Heterobranchia</taxon>
        <taxon>Euthyneura</taxon>
        <taxon>Panpulmonata</taxon>
        <taxon>Eupulmonata</taxon>
        <taxon>Stylommatophora</taxon>
        <taxon>Helicina</taxon>
        <taxon>Helicoidea</taxon>
        <taxon>Geomitridae</taxon>
        <taxon>Candidula</taxon>
    </lineage>
</organism>
<evidence type="ECO:0000313" key="5">
    <source>
        <dbReference type="Proteomes" id="UP000678393"/>
    </source>
</evidence>
<sequence>MDSKKNSKDTDGGKPKFSEKISNYYDNVKSRLLGNDLTGRRQTYQENSFGAETSLTGFKRDHAELHLKPVNVDLCRPQNRQAHHTAEYEAPNLIIRRGQPFDITIDFNRNYIKGQDSISLKFITGTRPSQSRGSVISVVQGDKLQEGHWGFELSKVHDKSVTLRVSSPCDAIVGRYELFIDTTHQKNEAPVKYRHKNPDDIFLLFNPWQKDDAVYVSSETDRKEYVQAETGRIWLGSQEKSYPRPWNFGQFDYVCLIAAVSILDRSEITDRARANPALVVRAICRGVNYTEGAEGVIQASWSGKYDDGEAPYSWTSSPSILEEYIKTRKGVKYGQCWTMAAVTTTLLRTLGIASRCVTCYKSAHDSDYSGAINMHWSHDLKPRTELDDGIWNFHVWNEAWFSRSDLPPGYDGWQALDPTPLDCSEGVVTCGPAPVKAILQGDLHIGFDSKYLFAELNGGSVYWQVDIHGDMEAFMEGGSVGGAVCTKSVGTASKEDIAASYKHSEGSKEAKEVLEKAGKLCSRKTPVISQSSKRDVEFKANGGMDKGGDIKLTLQVQNVGSEGRIVDVYLGAFSSFYTGLTSAELKKVVSSLVLEPKKVDSVVLELKCSEFIGQKLTDSNVTSYIMAKVRETGQRFAHVQSYCLDHPHLEIKTDSKVILGKNVTAVIKLKNTLSVPLTNGVMSVDGPGVVKESSVKLKKQVEPGEEIREAVSLTTRRAGVNEVIVTFNCQQVCNVAAATELEIVKS</sequence>
<accession>A0A8S3ZSN2</accession>
<name>A0A8S3ZSN2_9EUPU</name>
<dbReference type="OrthoDB" id="437511at2759"/>
<dbReference type="InterPro" id="IPR023608">
    <property type="entry name" value="Transglutaminase_animal"/>
</dbReference>
<feature type="active site" evidence="2">
    <location>
        <position position="394"/>
    </location>
</feature>
<dbReference type="EMBL" id="CAJHNH020005346">
    <property type="protein sequence ID" value="CAG5132414.1"/>
    <property type="molecule type" value="Genomic_DNA"/>
</dbReference>
<evidence type="ECO:0000256" key="2">
    <source>
        <dbReference type="PIRSR" id="PIRSR000459-1"/>
    </source>
</evidence>
<dbReference type="InterPro" id="IPR036985">
    <property type="entry name" value="Transglutaminase-like_sf"/>
</dbReference>
<dbReference type="Gene3D" id="2.60.40.10">
    <property type="entry name" value="Immunoglobulins"/>
    <property type="match status" value="3"/>
</dbReference>
<dbReference type="InterPro" id="IPR002931">
    <property type="entry name" value="Transglutaminase-like"/>
</dbReference>
<feature type="domain" description="Transglutaminase-like" evidence="3">
    <location>
        <begin position="328"/>
        <end position="420"/>
    </location>
</feature>
<feature type="active site" evidence="2">
    <location>
        <position position="417"/>
    </location>
</feature>
<dbReference type="InterPro" id="IPR008958">
    <property type="entry name" value="Transglutaminase_C"/>
</dbReference>
<dbReference type="InterPro" id="IPR050779">
    <property type="entry name" value="Transglutaminase"/>
</dbReference>
<dbReference type="PANTHER" id="PTHR11590">
    <property type="entry name" value="PROTEIN-GLUTAMINE GAMMA-GLUTAMYLTRANSFERASE"/>
    <property type="match status" value="1"/>
</dbReference>
<dbReference type="Pfam" id="PF00927">
    <property type="entry name" value="Transglut_C"/>
    <property type="match status" value="2"/>
</dbReference>
<feature type="active site" evidence="2">
    <location>
        <position position="336"/>
    </location>
</feature>
<dbReference type="PANTHER" id="PTHR11590:SF40">
    <property type="entry name" value="HEMOCYTE PROTEIN-GLUTAMINE GAMMA-GLUTAMYLTRANSFERASE-LIKE PROTEIN"/>
    <property type="match status" value="1"/>
</dbReference>
<evidence type="ECO:0000256" key="1">
    <source>
        <dbReference type="ARBA" id="ARBA00005968"/>
    </source>
</evidence>
<comment type="similarity">
    <text evidence="1">Belongs to the transglutaminase superfamily. Transglutaminase family.</text>
</comment>
<dbReference type="AlphaFoldDB" id="A0A8S3ZSN2"/>
<keyword evidence="5" id="KW-1185">Reference proteome</keyword>
<dbReference type="InterPro" id="IPR038765">
    <property type="entry name" value="Papain-like_cys_pep_sf"/>
</dbReference>
<dbReference type="Pfam" id="PF01841">
    <property type="entry name" value="Transglut_core"/>
    <property type="match status" value="1"/>
</dbReference>
<gene>
    <name evidence="4" type="ORF">CUNI_LOCUS17972</name>
</gene>
<dbReference type="SUPFAM" id="SSF81296">
    <property type="entry name" value="E set domains"/>
    <property type="match status" value="1"/>
</dbReference>
<proteinExistence type="inferred from homology"/>
<dbReference type="InterPro" id="IPR013783">
    <property type="entry name" value="Ig-like_fold"/>
</dbReference>
<dbReference type="SMART" id="SM00460">
    <property type="entry name" value="TGc"/>
    <property type="match status" value="1"/>
</dbReference>
<dbReference type="GO" id="GO:0003810">
    <property type="term" value="F:protein-glutamine gamma-glutamyltransferase activity"/>
    <property type="evidence" value="ECO:0007669"/>
    <property type="project" value="InterPro"/>
</dbReference>
<dbReference type="FunFam" id="3.90.260.10:FF:000002">
    <property type="entry name" value="Erythrocyte membrane protein band 4.2"/>
    <property type="match status" value="1"/>
</dbReference>
<evidence type="ECO:0000313" key="4">
    <source>
        <dbReference type="EMBL" id="CAG5132414.1"/>
    </source>
</evidence>
<dbReference type="SUPFAM" id="SSF49309">
    <property type="entry name" value="Transglutaminase, two C-terminal domains"/>
    <property type="match status" value="2"/>
</dbReference>
<dbReference type="Pfam" id="PF00868">
    <property type="entry name" value="Transglut_N"/>
    <property type="match status" value="1"/>
</dbReference>
<comment type="caution">
    <text evidence="4">The sequence shown here is derived from an EMBL/GenBank/DDBJ whole genome shotgun (WGS) entry which is preliminary data.</text>
</comment>